<dbReference type="Pfam" id="PF05866">
    <property type="entry name" value="RusA"/>
    <property type="match status" value="1"/>
</dbReference>
<dbReference type="GO" id="GO:0000287">
    <property type="term" value="F:magnesium ion binding"/>
    <property type="evidence" value="ECO:0007669"/>
    <property type="project" value="InterPro"/>
</dbReference>
<dbReference type="InterPro" id="IPR036614">
    <property type="entry name" value="RusA-like_sf"/>
</dbReference>
<dbReference type="Proteomes" id="UP000261032">
    <property type="component" value="Unassembled WGS sequence"/>
</dbReference>
<dbReference type="EMBL" id="QUSL01000004">
    <property type="protein sequence ID" value="RGD86710.1"/>
    <property type="molecule type" value="Genomic_DNA"/>
</dbReference>
<dbReference type="RefSeq" id="WP_117580658.1">
    <property type="nucleotide sequence ID" value="NZ_JAQEEX010000029.1"/>
</dbReference>
<dbReference type="SUPFAM" id="SSF103084">
    <property type="entry name" value="Holliday junction resolvase RusA"/>
    <property type="match status" value="1"/>
</dbReference>
<dbReference type="AlphaFoldDB" id="A0A3E3EFM9"/>
<organism evidence="1 2">
    <name type="scientific">Thomasclavelia ramosa</name>
    <dbReference type="NCBI Taxonomy" id="1547"/>
    <lineage>
        <taxon>Bacteria</taxon>
        <taxon>Bacillati</taxon>
        <taxon>Bacillota</taxon>
        <taxon>Erysipelotrichia</taxon>
        <taxon>Erysipelotrichales</taxon>
        <taxon>Coprobacillaceae</taxon>
        <taxon>Thomasclavelia</taxon>
    </lineage>
</organism>
<name>A0A3E3EFM9_9FIRM</name>
<sequence>MTSTQCSLDVLSDDLKKLRFVVPGEAVGKGRPKFTMQGGFAKAYTPKKTSDYEKFIKHCYRSKYRNYISDKAVKVMTFIYVKPAKSLSKKKRAKLLNNEFLPTKKPDVDNIQKCILDALNKVAFKDDVQVVDQVAMKRFGEEDKVIVVIEEIGLTMQSI</sequence>
<protein>
    <submittedName>
        <fullName evidence="1">RusA family crossover junction endodeoxyribonuclease</fullName>
    </submittedName>
</protein>
<dbReference type="InterPro" id="IPR008822">
    <property type="entry name" value="Endonuclease_RusA-like"/>
</dbReference>
<comment type="caution">
    <text evidence="1">The sequence shown here is derived from an EMBL/GenBank/DDBJ whole genome shotgun (WGS) entry which is preliminary data.</text>
</comment>
<dbReference type="Gene3D" id="3.30.1330.70">
    <property type="entry name" value="Holliday junction resolvase RusA"/>
    <property type="match status" value="1"/>
</dbReference>
<evidence type="ECO:0000313" key="2">
    <source>
        <dbReference type="Proteomes" id="UP000261032"/>
    </source>
</evidence>
<dbReference type="GO" id="GO:0006310">
    <property type="term" value="P:DNA recombination"/>
    <property type="evidence" value="ECO:0007669"/>
    <property type="project" value="InterPro"/>
</dbReference>
<gene>
    <name evidence="1" type="ORF">DXB93_04165</name>
</gene>
<accession>A0A3E3EFM9</accession>
<proteinExistence type="predicted"/>
<dbReference type="GO" id="GO:0006281">
    <property type="term" value="P:DNA repair"/>
    <property type="evidence" value="ECO:0007669"/>
    <property type="project" value="InterPro"/>
</dbReference>
<reference evidence="1 2" key="1">
    <citation type="submission" date="2018-08" db="EMBL/GenBank/DDBJ databases">
        <title>A genome reference for cultivated species of the human gut microbiota.</title>
        <authorList>
            <person name="Zou Y."/>
            <person name="Xue W."/>
            <person name="Luo G."/>
        </authorList>
    </citation>
    <scope>NUCLEOTIDE SEQUENCE [LARGE SCALE GENOMIC DNA]</scope>
    <source>
        <strain evidence="1 2">OM06-4</strain>
    </source>
</reference>
<evidence type="ECO:0000313" key="1">
    <source>
        <dbReference type="EMBL" id="RGD86710.1"/>
    </source>
</evidence>